<organism evidence="1 2">
    <name type="scientific">Porphyra umbilicalis</name>
    <name type="common">Purple laver</name>
    <name type="synonym">Red alga</name>
    <dbReference type="NCBI Taxonomy" id="2786"/>
    <lineage>
        <taxon>Eukaryota</taxon>
        <taxon>Rhodophyta</taxon>
        <taxon>Bangiophyceae</taxon>
        <taxon>Bangiales</taxon>
        <taxon>Bangiaceae</taxon>
        <taxon>Porphyra</taxon>
    </lineage>
</organism>
<evidence type="ECO:0000313" key="2">
    <source>
        <dbReference type="Proteomes" id="UP000218209"/>
    </source>
</evidence>
<protein>
    <submittedName>
        <fullName evidence="1">Uncharacterized protein</fullName>
    </submittedName>
</protein>
<evidence type="ECO:0000313" key="1">
    <source>
        <dbReference type="EMBL" id="OSX71806.1"/>
    </source>
</evidence>
<proteinExistence type="predicted"/>
<dbReference type="AlphaFoldDB" id="A0A1X6NTH7"/>
<keyword evidence="2" id="KW-1185">Reference proteome</keyword>
<dbReference type="Proteomes" id="UP000218209">
    <property type="component" value="Unassembled WGS sequence"/>
</dbReference>
<dbReference type="EMBL" id="KV919107">
    <property type="protein sequence ID" value="OSX71806.1"/>
    <property type="molecule type" value="Genomic_DNA"/>
</dbReference>
<reference evidence="1 2" key="1">
    <citation type="submission" date="2017-03" db="EMBL/GenBank/DDBJ databases">
        <title>WGS assembly of Porphyra umbilicalis.</title>
        <authorList>
            <person name="Brawley S.H."/>
            <person name="Blouin N.A."/>
            <person name="Ficko-Blean E."/>
            <person name="Wheeler G.L."/>
            <person name="Lohr M."/>
            <person name="Goodson H.V."/>
            <person name="Jenkins J.W."/>
            <person name="Blaby-Haas C.E."/>
            <person name="Helliwell K.E."/>
            <person name="Chan C."/>
            <person name="Marriage T."/>
            <person name="Bhattacharya D."/>
            <person name="Klein A.S."/>
            <person name="Badis Y."/>
            <person name="Brodie J."/>
            <person name="Cao Y."/>
            <person name="Collen J."/>
            <person name="Dittami S.M."/>
            <person name="Gachon C.M."/>
            <person name="Green B.R."/>
            <person name="Karpowicz S."/>
            <person name="Kim J.W."/>
            <person name="Kudahl U."/>
            <person name="Lin S."/>
            <person name="Michel G."/>
            <person name="Mittag M."/>
            <person name="Olson B.J."/>
            <person name="Pangilinan J."/>
            <person name="Peng Y."/>
            <person name="Qiu H."/>
            <person name="Shu S."/>
            <person name="Singer J.T."/>
            <person name="Smith A.G."/>
            <person name="Sprecher B.N."/>
            <person name="Wagner V."/>
            <person name="Wang W."/>
            <person name="Wang Z.-Y."/>
            <person name="Yan J."/>
            <person name="Yarish C."/>
            <person name="Zoeuner-Riek S."/>
            <person name="Zhuang Y."/>
            <person name="Zou Y."/>
            <person name="Lindquist E.A."/>
            <person name="Grimwood J."/>
            <person name="Barry K."/>
            <person name="Rokhsar D.S."/>
            <person name="Schmutz J."/>
            <person name="Stiller J.W."/>
            <person name="Grossman A.R."/>
            <person name="Prochnik S.E."/>
        </authorList>
    </citation>
    <scope>NUCLEOTIDE SEQUENCE [LARGE SCALE GENOMIC DNA]</scope>
    <source>
        <strain evidence="1">4086291</strain>
    </source>
</reference>
<accession>A0A1X6NTH7</accession>
<name>A0A1X6NTH7_PORUM</name>
<sequence>MAFRLCNRYLRPTATNTARSTSCPAQPPPPGVNALPQPFHLLYRCMASGRASHSPAAGLVVL</sequence>
<gene>
    <name evidence="1" type="ORF">BU14_0500s0005</name>
</gene>